<dbReference type="Proteomes" id="UP001221898">
    <property type="component" value="Unassembled WGS sequence"/>
</dbReference>
<evidence type="ECO:0000313" key="2">
    <source>
        <dbReference type="Proteomes" id="UP001221898"/>
    </source>
</evidence>
<proteinExistence type="predicted"/>
<accession>A0AAD7T435</accession>
<keyword evidence="2" id="KW-1185">Reference proteome</keyword>
<dbReference type="PANTHER" id="PTHR47331">
    <property type="entry name" value="PHD-TYPE DOMAIN-CONTAINING PROTEIN"/>
    <property type="match status" value="1"/>
</dbReference>
<evidence type="ECO:0000313" key="1">
    <source>
        <dbReference type="EMBL" id="KAJ8414084.1"/>
    </source>
</evidence>
<gene>
    <name evidence="1" type="ORF">AAFF_G00066820</name>
</gene>
<organism evidence="1 2">
    <name type="scientific">Aldrovandia affinis</name>
    <dbReference type="NCBI Taxonomy" id="143900"/>
    <lineage>
        <taxon>Eukaryota</taxon>
        <taxon>Metazoa</taxon>
        <taxon>Chordata</taxon>
        <taxon>Craniata</taxon>
        <taxon>Vertebrata</taxon>
        <taxon>Euteleostomi</taxon>
        <taxon>Actinopterygii</taxon>
        <taxon>Neopterygii</taxon>
        <taxon>Teleostei</taxon>
        <taxon>Notacanthiformes</taxon>
        <taxon>Halosauridae</taxon>
        <taxon>Aldrovandia</taxon>
    </lineage>
</organism>
<dbReference type="AlphaFoldDB" id="A0AAD7T435"/>
<sequence>MLAMWKVPSCGLSQGKHLQVLHEINARTTKKAHKEESCLESTATEVLYLDRLTDCCVLLKVVRVLLHGDSTLDTYAILDDGSERTMLLPAATWKLGLQGTPEDLALRNIRQGIQTRPPWRISVIPHLPRITAKEEFSH</sequence>
<protein>
    <submittedName>
        <fullName evidence="1">Uncharacterized protein</fullName>
    </submittedName>
</protein>
<dbReference type="PANTHER" id="PTHR47331:SF5">
    <property type="entry name" value="RIBONUCLEASE H"/>
    <property type="match status" value="1"/>
</dbReference>
<name>A0AAD7T435_9TELE</name>
<reference evidence="1" key="1">
    <citation type="journal article" date="2023" name="Science">
        <title>Genome structures resolve the early diversification of teleost fishes.</title>
        <authorList>
            <person name="Parey E."/>
            <person name="Louis A."/>
            <person name="Montfort J."/>
            <person name="Bouchez O."/>
            <person name="Roques C."/>
            <person name="Iampietro C."/>
            <person name="Lluch J."/>
            <person name="Castinel A."/>
            <person name="Donnadieu C."/>
            <person name="Desvignes T."/>
            <person name="Floi Bucao C."/>
            <person name="Jouanno E."/>
            <person name="Wen M."/>
            <person name="Mejri S."/>
            <person name="Dirks R."/>
            <person name="Jansen H."/>
            <person name="Henkel C."/>
            <person name="Chen W.J."/>
            <person name="Zahm M."/>
            <person name="Cabau C."/>
            <person name="Klopp C."/>
            <person name="Thompson A.W."/>
            <person name="Robinson-Rechavi M."/>
            <person name="Braasch I."/>
            <person name="Lecointre G."/>
            <person name="Bobe J."/>
            <person name="Postlethwait J.H."/>
            <person name="Berthelot C."/>
            <person name="Roest Crollius H."/>
            <person name="Guiguen Y."/>
        </authorList>
    </citation>
    <scope>NUCLEOTIDE SEQUENCE</scope>
    <source>
        <strain evidence="1">NC1722</strain>
    </source>
</reference>
<comment type="caution">
    <text evidence="1">The sequence shown here is derived from an EMBL/GenBank/DDBJ whole genome shotgun (WGS) entry which is preliminary data.</text>
</comment>
<dbReference type="EMBL" id="JAINUG010000014">
    <property type="protein sequence ID" value="KAJ8414084.1"/>
    <property type="molecule type" value="Genomic_DNA"/>
</dbReference>